<dbReference type="OrthoDB" id="6274942at2759"/>
<comment type="similarity">
    <text evidence="1">Belongs to the NAD kinase family.</text>
</comment>
<comment type="subunit">
    <text evidence="1">Homodimer.</text>
</comment>
<dbReference type="AlphaFoldDB" id="A0A1S3H3T9"/>
<keyword evidence="1" id="KW-0521">NADP</keyword>
<keyword evidence="1" id="KW-0547">Nucleotide-binding</keyword>
<dbReference type="EC" id="2.7.1.23" evidence="1"/>
<dbReference type="GO" id="GO:0042803">
    <property type="term" value="F:protein homodimerization activity"/>
    <property type="evidence" value="ECO:0007669"/>
    <property type="project" value="UniProtKB-UniRule"/>
</dbReference>
<dbReference type="RefSeq" id="XP_013379804.1">
    <property type="nucleotide sequence ID" value="XM_013524350.1"/>
</dbReference>
<name>A0A1S3H3T9_LINAN</name>
<dbReference type="InterPro" id="IPR012355">
    <property type="entry name" value="NADK2_mit"/>
</dbReference>
<dbReference type="InterPro" id="IPR016064">
    <property type="entry name" value="NAD/diacylglycerol_kinase_sf"/>
</dbReference>
<dbReference type="STRING" id="7574.A0A1S3H3T9"/>
<dbReference type="Gene3D" id="3.40.50.10330">
    <property type="entry name" value="Probable inorganic polyphosphate/atp-NAD kinase, domain 1"/>
    <property type="match status" value="1"/>
</dbReference>
<organism evidence="2 3">
    <name type="scientific">Lingula anatina</name>
    <name type="common">Brachiopod</name>
    <name type="synonym">Lingula unguis</name>
    <dbReference type="NCBI Taxonomy" id="7574"/>
    <lineage>
        <taxon>Eukaryota</taxon>
        <taxon>Metazoa</taxon>
        <taxon>Spiralia</taxon>
        <taxon>Lophotrochozoa</taxon>
        <taxon>Brachiopoda</taxon>
        <taxon>Linguliformea</taxon>
        <taxon>Lingulata</taxon>
        <taxon>Lingulida</taxon>
        <taxon>Linguloidea</taxon>
        <taxon>Lingulidae</taxon>
        <taxon>Lingula</taxon>
    </lineage>
</organism>
<evidence type="ECO:0000313" key="3">
    <source>
        <dbReference type="RefSeq" id="XP_013379804.1"/>
    </source>
</evidence>
<dbReference type="PANTHER" id="PTHR13158">
    <property type="match status" value="1"/>
</dbReference>
<comment type="subcellular location">
    <subcellularLocation>
        <location evidence="1">Mitochondrion</location>
    </subcellularLocation>
</comment>
<dbReference type="InterPro" id="IPR017437">
    <property type="entry name" value="ATP-NAD_kinase_PpnK-typ_C"/>
</dbReference>
<dbReference type="Proteomes" id="UP000085678">
    <property type="component" value="Unplaced"/>
</dbReference>
<evidence type="ECO:0000256" key="1">
    <source>
        <dbReference type="PIRNR" id="PIRNR017565"/>
    </source>
</evidence>
<dbReference type="InParanoid" id="A0A1S3H3T9"/>
<dbReference type="OMA" id="WHFNINK"/>
<dbReference type="FunCoup" id="A0A1S3H3T9">
    <property type="interactions" value="2192"/>
</dbReference>
<keyword evidence="1" id="KW-0520">NAD</keyword>
<keyword evidence="1" id="KW-0067">ATP-binding</keyword>
<sequence>MHATCSAATGRVCTRWQGFLAHTRALATRPVTTSDTNVPEPVDFKPKRALVLTKMTRYEFDKKKSGTNTEKAFKKYLKEKGSDYEGVLERHNIHHAKLDDIQETLRQRNIETRLVGRMEYSEDAIDWADVVFSAGGDGTYLLAASKVKSRDKPTIGLNTDPIRSEGYLCLPTKYSGESGSHIIPALDRLLAGRFTWAFRQRIRVTMTGKYACDHPIELHLQELEPPRSELEDRFSEHVKEHETYHNLAENSKELPPRSLPVLALNEVFMGECLSARVSYYEISQDDSHSLKQKSSGVTVCTGTGSSSWVFNINHISTQTVKEILKISGSLSNMNIPCEDQLASRVAAQFNNSLIFDPNDLRMAYVIRDPIVNGVFHVPVPRGFAKKVTVRSRMWDGCLAIDGGVTFSFNDGAIASMEMFEEDALRTVSLMKDTRN</sequence>
<keyword evidence="2" id="KW-1185">Reference proteome</keyword>
<gene>
    <name evidence="3" type="primary">LOC106151221</name>
</gene>
<dbReference type="Gene3D" id="2.60.200.30">
    <property type="entry name" value="Probable inorganic polyphosphate/atp-NAD kinase, domain 2"/>
    <property type="match status" value="1"/>
</dbReference>
<reference evidence="3" key="1">
    <citation type="submission" date="2025-08" db="UniProtKB">
        <authorList>
            <consortium name="RefSeq"/>
        </authorList>
    </citation>
    <scope>IDENTIFICATION</scope>
    <source>
        <tissue evidence="3">Gonads</tissue>
    </source>
</reference>
<keyword evidence="1 3" id="KW-0418">Kinase</keyword>
<dbReference type="GO" id="GO:0005524">
    <property type="term" value="F:ATP binding"/>
    <property type="evidence" value="ECO:0007669"/>
    <property type="project" value="UniProtKB-UniRule"/>
</dbReference>
<dbReference type="KEGG" id="lak:106151221"/>
<comment type="function">
    <text evidence="1">Mitochondrial NAD(+) kinase that phosphorylates NAD(+) to yield NADP(+). Can use both ATP or inorganic polyphosphate as the phosphoryl donor.</text>
</comment>
<proteinExistence type="inferred from homology"/>
<dbReference type="GeneID" id="106151221"/>
<protein>
    <recommendedName>
        <fullName evidence="1">NAD kinase 2, mitochondrial</fullName>
        <ecNumber evidence="1">2.7.1.23</ecNumber>
    </recommendedName>
    <alternativeName>
        <fullName evidence="1">NAD kinase domain-containing protein 1, mitochondrial</fullName>
    </alternativeName>
</protein>
<dbReference type="PIRSF" id="PIRSF017565">
    <property type="entry name" value="Kin_ATP-NAD_euk"/>
    <property type="match status" value="1"/>
</dbReference>
<keyword evidence="1" id="KW-0496">Mitochondrion</keyword>
<dbReference type="GO" id="GO:0005739">
    <property type="term" value="C:mitochondrion"/>
    <property type="evidence" value="ECO:0007669"/>
    <property type="project" value="UniProtKB-SubCell"/>
</dbReference>
<dbReference type="GO" id="GO:0019674">
    <property type="term" value="P:NAD+ metabolic process"/>
    <property type="evidence" value="ECO:0007669"/>
    <property type="project" value="UniProtKB-UniRule"/>
</dbReference>
<accession>A0A1S3H3T9</accession>
<dbReference type="GO" id="GO:0006741">
    <property type="term" value="P:NADP+ biosynthetic process"/>
    <property type="evidence" value="ECO:0007669"/>
    <property type="project" value="UniProtKB-UniRule"/>
</dbReference>
<comment type="catalytic activity">
    <reaction evidence="1">
        <text>NAD(+) + ATP = ADP + NADP(+) + H(+)</text>
        <dbReference type="Rhea" id="RHEA:18629"/>
        <dbReference type="ChEBI" id="CHEBI:15378"/>
        <dbReference type="ChEBI" id="CHEBI:30616"/>
        <dbReference type="ChEBI" id="CHEBI:57540"/>
        <dbReference type="ChEBI" id="CHEBI:58349"/>
        <dbReference type="ChEBI" id="CHEBI:456216"/>
        <dbReference type="EC" id="2.7.1.23"/>
    </reaction>
</comment>
<evidence type="ECO:0000313" key="2">
    <source>
        <dbReference type="Proteomes" id="UP000085678"/>
    </source>
</evidence>
<dbReference type="PANTHER" id="PTHR13158:SF5">
    <property type="entry name" value="NAD KINASE 2, MITOCHONDRIAL"/>
    <property type="match status" value="1"/>
</dbReference>
<keyword evidence="1" id="KW-0808">Transferase</keyword>
<dbReference type="InterPro" id="IPR017438">
    <property type="entry name" value="ATP-NAD_kinase_N"/>
</dbReference>
<dbReference type="GO" id="GO:0003951">
    <property type="term" value="F:NAD+ kinase activity"/>
    <property type="evidence" value="ECO:0007669"/>
    <property type="project" value="UniProtKB-UniRule"/>
</dbReference>
<dbReference type="SUPFAM" id="SSF111331">
    <property type="entry name" value="NAD kinase/diacylglycerol kinase-like"/>
    <property type="match status" value="1"/>
</dbReference>